<dbReference type="Gene3D" id="1.10.357.10">
    <property type="entry name" value="Tetracycline Repressor, domain 2"/>
    <property type="match status" value="1"/>
</dbReference>
<dbReference type="STRING" id="266779.Meso_0128"/>
<dbReference type="PROSITE" id="PS50977">
    <property type="entry name" value="HTH_TETR_2"/>
    <property type="match status" value="1"/>
</dbReference>
<dbReference type="InterPro" id="IPR036271">
    <property type="entry name" value="Tet_transcr_reg_TetR-rel_C_sf"/>
</dbReference>
<feature type="DNA-binding region" description="H-T-H motif" evidence="4">
    <location>
        <begin position="41"/>
        <end position="60"/>
    </location>
</feature>
<reference evidence="7" key="1">
    <citation type="submission" date="2006-06" db="EMBL/GenBank/DDBJ databases">
        <title>Complete sequence of chromosome of Chelativorans sp. BNC1.</title>
        <authorList>
            <consortium name="US DOE Joint Genome Institute"/>
            <person name="Copeland A."/>
            <person name="Lucas S."/>
            <person name="Lapidus A."/>
            <person name="Barry K."/>
            <person name="Detter J.C."/>
            <person name="Glavina del Rio T."/>
            <person name="Hammon N."/>
            <person name="Israni S."/>
            <person name="Dalin E."/>
            <person name="Tice H."/>
            <person name="Pitluck S."/>
            <person name="Chertkov O."/>
            <person name="Brettin T."/>
            <person name="Bruce D."/>
            <person name="Han C."/>
            <person name="Tapia R."/>
            <person name="Gilna P."/>
            <person name="Schmutz J."/>
            <person name="Larimer F."/>
            <person name="Land M."/>
            <person name="Hauser L."/>
            <person name="Kyrpides N."/>
            <person name="Mikhailova N."/>
            <person name="Richardson P."/>
        </authorList>
    </citation>
    <scope>NUCLEOTIDE SEQUENCE</scope>
    <source>
        <strain evidence="7">BNC1</strain>
    </source>
</reference>
<dbReference type="PANTHER" id="PTHR30055:SF234">
    <property type="entry name" value="HTH-TYPE TRANSCRIPTIONAL REGULATOR BETI"/>
    <property type="match status" value="1"/>
</dbReference>
<keyword evidence="1" id="KW-0805">Transcription regulation</keyword>
<evidence type="ECO:0000256" key="1">
    <source>
        <dbReference type="ARBA" id="ARBA00023015"/>
    </source>
</evidence>
<keyword evidence="2 4" id="KW-0238">DNA-binding</keyword>
<evidence type="ECO:0000259" key="6">
    <source>
        <dbReference type="PROSITE" id="PS50977"/>
    </source>
</evidence>
<gene>
    <name evidence="7" type="ordered locus">Meso_0128</name>
</gene>
<dbReference type="Pfam" id="PF00440">
    <property type="entry name" value="TetR_N"/>
    <property type="match status" value="1"/>
</dbReference>
<evidence type="ECO:0000256" key="2">
    <source>
        <dbReference type="ARBA" id="ARBA00023125"/>
    </source>
</evidence>
<evidence type="ECO:0000256" key="4">
    <source>
        <dbReference type="PROSITE-ProRule" id="PRU00335"/>
    </source>
</evidence>
<evidence type="ECO:0000256" key="3">
    <source>
        <dbReference type="ARBA" id="ARBA00023163"/>
    </source>
</evidence>
<dbReference type="InterPro" id="IPR050109">
    <property type="entry name" value="HTH-type_TetR-like_transc_reg"/>
</dbReference>
<dbReference type="Pfam" id="PF09209">
    <property type="entry name" value="CecR_C"/>
    <property type="match status" value="1"/>
</dbReference>
<dbReference type="PRINTS" id="PR00455">
    <property type="entry name" value="HTHTETR"/>
</dbReference>
<dbReference type="OrthoDB" id="2356263at2"/>
<feature type="domain" description="HTH tetR-type" evidence="6">
    <location>
        <begin position="18"/>
        <end position="78"/>
    </location>
</feature>
<dbReference type="InterPro" id="IPR015292">
    <property type="entry name" value="Tscrpt_reg_YbiH_C"/>
</dbReference>
<dbReference type="GO" id="GO:0003700">
    <property type="term" value="F:DNA-binding transcription factor activity"/>
    <property type="evidence" value="ECO:0007669"/>
    <property type="project" value="TreeGrafter"/>
</dbReference>
<dbReference type="Gene3D" id="1.10.10.60">
    <property type="entry name" value="Homeodomain-like"/>
    <property type="match status" value="1"/>
</dbReference>
<dbReference type="HOGENOM" id="CLU_069356_16_0_5"/>
<sequence precursor="true">MSDGKRAAQTQEKPARPAGPRERLLEAAVHVFGRYGFDGASTRMLADAAGVNLQAIPYYFGGKEGLYIAVAEHIGTLISAHIAGLRETVRGRLEEADREGPPIQKTEAQALLTSILQTMAALFVSDESEPWARFLIREQMEPTEAFQRVYGGVMRPMLEVAGRLVAILLDEDPAANNVKLRTFGLLGGVMAFRVARAAVLAQLGWAGFGEVETRQVQRLAADLVASLNKESRHDA</sequence>
<name>Q11M42_CHESB</name>
<dbReference type="KEGG" id="mes:Meso_0128"/>
<accession>Q11M42</accession>
<dbReference type="GO" id="GO:0000976">
    <property type="term" value="F:transcription cis-regulatory region binding"/>
    <property type="evidence" value="ECO:0007669"/>
    <property type="project" value="TreeGrafter"/>
</dbReference>
<organism evidence="7">
    <name type="scientific">Chelativorans sp. (strain BNC1)</name>
    <dbReference type="NCBI Taxonomy" id="266779"/>
    <lineage>
        <taxon>Bacteria</taxon>
        <taxon>Pseudomonadati</taxon>
        <taxon>Pseudomonadota</taxon>
        <taxon>Alphaproteobacteria</taxon>
        <taxon>Hyphomicrobiales</taxon>
        <taxon>Phyllobacteriaceae</taxon>
        <taxon>Chelativorans</taxon>
    </lineage>
</organism>
<dbReference type="InterPro" id="IPR009057">
    <property type="entry name" value="Homeodomain-like_sf"/>
</dbReference>
<dbReference type="AlphaFoldDB" id="Q11M42"/>
<dbReference type="EMBL" id="CP000390">
    <property type="protein sequence ID" value="ABG61533.1"/>
    <property type="molecule type" value="Genomic_DNA"/>
</dbReference>
<evidence type="ECO:0000313" key="7">
    <source>
        <dbReference type="EMBL" id="ABG61533.1"/>
    </source>
</evidence>
<evidence type="ECO:0000256" key="5">
    <source>
        <dbReference type="SAM" id="MobiDB-lite"/>
    </source>
</evidence>
<dbReference type="PANTHER" id="PTHR30055">
    <property type="entry name" value="HTH-TYPE TRANSCRIPTIONAL REGULATOR RUTR"/>
    <property type="match status" value="1"/>
</dbReference>
<feature type="region of interest" description="Disordered" evidence="5">
    <location>
        <begin position="1"/>
        <end position="20"/>
    </location>
</feature>
<dbReference type="SUPFAM" id="SSF46689">
    <property type="entry name" value="Homeodomain-like"/>
    <property type="match status" value="1"/>
</dbReference>
<proteinExistence type="predicted"/>
<protein>
    <submittedName>
        <fullName evidence="7">Transcriptional regulator, TetR family</fullName>
    </submittedName>
</protein>
<dbReference type="SUPFAM" id="SSF48498">
    <property type="entry name" value="Tetracyclin repressor-like, C-terminal domain"/>
    <property type="match status" value="1"/>
</dbReference>
<dbReference type="InterPro" id="IPR001647">
    <property type="entry name" value="HTH_TetR"/>
</dbReference>
<dbReference type="eggNOG" id="COG1309">
    <property type="taxonomic scope" value="Bacteria"/>
</dbReference>
<keyword evidence="3" id="KW-0804">Transcription</keyword>